<evidence type="ECO:0000256" key="8">
    <source>
        <dbReference type="ARBA" id="ARBA00022982"/>
    </source>
</evidence>
<dbReference type="InterPro" id="IPR036909">
    <property type="entry name" value="Cyt_c-like_dom_sf"/>
</dbReference>
<dbReference type="FunFam" id="1.10.760.10:FF:000019">
    <property type="entry name" value="Di-heme cytochrome C peroxidase"/>
    <property type="match status" value="1"/>
</dbReference>
<dbReference type="Gene3D" id="1.10.760.10">
    <property type="entry name" value="Cytochrome c-like domain"/>
    <property type="match status" value="2"/>
</dbReference>
<evidence type="ECO:0000313" key="16">
    <source>
        <dbReference type="EMBL" id="RUL88699.1"/>
    </source>
</evidence>
<dbReference type="RefSeq" id="WP_126724406.1">
    <property type="nucleotide sequence ID" value="NZ_RYZH01000008.1"/>
</dbReference>
<protein>
    <recommendedName>
        <fullName evidence="12">Methylamine utilization protein MauG</fullName>
    </recommendedName>
</protein>
<feature type="binding site" description="axial binding residue" evidence="14">
    <location>
        <position position="292"/>
    </location>
    <ligand>
        <name>heme c</name>
        <dbReference type="ChEBI" id="CHEBI:61717"/>
        <label>2</label>
    </ligand>
    <ligandPart>
        <name>Fe</name>
        <dbReference type="ChEBI" id="CHEBI:18248"/>
    </ligandPart>
</feature>
<comment type="cofactor">
    <cofactor evidence="13">
        <name>heme</name>
        <dbReference type="ChEBI" id="CHEBI:30413"/>
    </cofactor>
    <text evidence="13">Binds 2 heme groups.</text>
</comment>
<organism evidence="16 17">
    <name type="scientific">Tautonia sociabilis</name>
    <dbReference type="NCBI Taxonomy" id="2080755"/>
    <lineage>
        <taxon>Bacteria</taxon>
        <taxon>Pseudomonadati</taxon>
        <taxon>Planctomycetota</taxon>
        <taxon>Planctomycetia</taxon>
        <taxon>Isosphaerales</taxon>
        <taxon>Isosphaeraceae</taxon>
        <taxon>Tautonia</taxon>
    </lineage>
</organism>
<name>A0A432MN78_9BACT</name>
<dbReference type="SUPFAM" id="SSF46626">
    <property type="entry name" value="Cytochrome c"/>
    <property type="match status" value="2"/>
</dbReference>
<dbReference type="GO" id="GO:0009055">
    <property type="term" value="F:electron transfer activity"/>
    <property type="evidence" value="ECO:0007669"/>
    <property type="project" value="InterPro"/>
</dbReference>
<dbReference type="InterPro" id="IPR051395">
    <property type="entry name" value="Cytochrome_c_Peroxidase/MauG"/>
</dbReference>
<dbReference type="InterPro" id="IPR026259">
    <property type="entry name" value="MauG/Cytc_peroxidase"/>
</dbReference>
<feature type="binding site" description="covalent" evidence="13">
    <location>
        <position position="113"/>
    </location>
    <ligand>
        <name>heme c</name>
        <dbReference type="ChEBI" id="CHEBI:61717"/>
        <label>1</label>
    </ligand>
</feature>
<proteinExistence type="predicted"/>
<dbReference type="InterPro" id="IPR009056">
    <property type="entry name" value="Cyt_c-like_dom"/>
</dbReference>
<dbReference type="Pfam" id="PF00034">
    <property type="entry name" value="Cytochrom_C"/>
    <property type="match status" value="1"/>
</dbReference>
<evidence type="ECO:0000256" key="4">
    <source>
        <dbReference type="ARBA" id="ARBA00022617"/>
    </source>
</evidence>
<evidence type="ECO:0000256" key="1">
    <source>
        <dbReference type="ARBA" id="ARBA00004418"/>
    </source>
</evidence>
<evidence type="ECO:0000256" key="6">
    <source>
        <dbReference type="ARBA" id="ARBA00022729"/>
    </source>
</evidence>
<evidence type="ECO:0000256" key="9">
    <source>
        <dbReference type="ARBA" id="ARBA00023002"/>
    </source>
</evidence>
<sequence>MRTPISFGVLLALVLAIAEPGRSQEAVTLGDPSLTAGIPGEGPLTIEQITAWLADEANHEPLEVALPLGLSAGAAQIVGLEENPMTRAKIELGRQLYFDPRLSADGTISCASCHAPDLGYASNTRFGVGILNQEGTRNAPTAYNRILSAAQFWDGRAPSLEEQAKGPIANPIEMGNTHEAAVTTIREIPGYAVQFAAIFPAEGVTIDTIARAIATFERAIVTGPSPFDFAEELAKFERLDPTELEDLKEFEPELYAQYLAAKTGAEENPMSESARRGRELFFSQRVNCSACHVGPNLTDELYHNLGVGLEGDSPDVGRFAVTGDPKDWGAFKTPTIRNVAQTAPYMHDGSQRTLEEVVEHYAKGGVPNRNLSEKITKIDLTPQEKRDLVAFLEACTGPLPEVETGRLPE</sequence>
<dbReference type="Proteomes" id="UP000280296">
    <property type="component" value="Unassembled WGS sequence"/>
</dbReference>
<comment type="caution">
    <text evidence="16">The sequence shown here is derived from an EMBL/GenBank/DDBJ whole genome shotgun (WGS) entry which is preliminary data.</text>
</comment>
<keyword evidence="9" id="KW-0560">Oxidoreductase</keyword>
<comment type="PTM">
    <text evidence="13">Binds 2 heme groups per subunit.</text>
</comment>
<dbReference type="GO" id="GO:0004130">
    <property type="term" value="F:cytochrome-c peroxidase activity"/>
    <property type="evidence" value="ECO:0007669"/>
    <property type="project" value="TreeGrafter"/>
</dbReference>
<evidence type="ECO:0000256" key="14">
    <source>
        <dbReference type="PIRSR" id="PIRSR000294-2"/>
    </source>
</evidence>
<keyword evidence="3" id="KW-0813">Transport</keyword>
<evidence type="ECO:0000256" key="11">
    <source>
        <dbReference type="ARBA" id="ARBA00058991"/>
    </source>
</evidence>
<evidence type="ECO:0000259" key="15">
    <source>
        <dbReference type="PROSITE" id="PS51007"/>
    </source>
</evidence>
<dbReference type="PANTHER" id="PTHR30600:SF10">
    <property type="entry name" value="BLL6722 PROTEIN"/>
    <property type="match status" value="1"/>
</dbReference>
<evidence type="ECO:0000256" key="13">
    <source>
        <dbReference type="PIRSR" id="PIRSR000294-1"/>
    </source>
</evidence>
<feature type="binding site" description="covalent" evidence="13">
    <location>
        <position position="288"/>
    </location>
    <ligand>
        <name>heme c</name>
        <dbReference type="ChEBI" id="CHEBI:61717"/>
        <label>2</label>
    </ligand>
</feature>
<keyword evidence="17" id="KW-1185">Reference proteome</keyword>
<comment type="subcellular location">
    <subcellularLocation>
        <location evidence="1">Periplasm</location>
    </subcellularLocation>
</comment>
<keyword evidence="5 14" id="KW-0479">Metal-binding</keyword>
<comment type="pathway">
    <text evidence="2">One-carbon metabolism; methylamine degradation.</text>
</comment>
<keyword evidence="6" id="KW-0732">Signal</keyword>
<keyword evidence="10 14" id="KW-0408">Iron</keyword>
<evidence type="ECO:0000313" key="17">
    <source>
        <dbReference type="Proteomes" id="UP000280296"/>
    </source>
</evidence>
<accession>A0A432MN78</accession>
<gene>
    <name evidence="16" type="ORF">TsocGM_06060</name>
</gene>
<dbReference type="Pfam" id="PF03150">
    <property type="entry name" value="CCP_MauG"/>
    <property type="match status" value="1"/>
</dbReference>
<dbReference type="OrthoDB" id="9772811at2"/>
<reference evidence="16 17" key="1">
    <citation type="submission" date="2018-12" db="EMBL/GenBank/DDBJ databases">
        <authorList>
            <person name="Toschakov S.V."/>
        </authorList>
    </citation>
    <scope>NUCLEOTIDE SEQUENCE [LARGE SCALE GENOMIC DNA]</scope>
    <source>
        <strain evidence="16 17">GM2012</strain>
    </source>
</reference>
<feature type="binding site" description="covalent" evidence="13">
    <location>
        <position position="291"/>
    </location>
    <ligand>
        <name>heme c</name>
        <dbReference type="ChEBI" id="CHEBI:61717"/>
        <label>2</label>
    </ligand>
</feature>
<dbReference type="PANTHER" id="PTHR30600">
    <property type="entry name" value="CYTOCHROME C PEROXIDASE-RELATED"/>
    <property type="match status" value="1"/>
</dbReference>
<dbReference type="PIRSF" id="PIRSF000294">
    <property type="entry name" value="Cytochrome-c_peroxidase"/>
    <property type="match status" value="1"/>
</dbReference>
<evidence type="ECO:0000256" key="12">
    <source>
        <dbReference type="ARBA" id="ARBA00073576"/>
    </source>
</evidence>
<evidence type="ECO:0000256" key="5">
    <source>
        <dbReference type="ARBA" id="ARBA00022723"/>
    </source>
</evidence>
<evidence type="ECO:0000256" key="2">
    <source>
        <dbReference type="ARBA" id="ARBA00004856"/>
    </source>
</evidence>
<dbReference type="GO" id="GO:0042597">
    <property type="term" value="C:periplasmic space"/>
    <property type="evidence" value="ECO:0007669"/>
    <property type="project" value="UniProtKB-SubCell"/>
</dbReference>
<dbReference type="AlphaFoldDB" id="A0A432MN78"/>
<dbReference type="InterPro" id="IPR004852">
    <property type="entry name" value="Di-haem_cyt_c_peroxidsae"/>
</dbReference>
<keyword evidence="7" id="KW-0574">Periplasm</keyword>
<feature type="binding site" description="axial binding residue" evidence="14">
    <location>
        <position position="114"/>
    </location>
    <ligand>
        <name>heme c</name>
        <dbReference type="ChEBI" id="CHEBI:61717"/>
        <label>1</label>
    </ligand>
    <ligandPart>
        <name>Fe</name>
        <dbReference type="ChEBI" id="CHEBI:18248"/>
    </ligandPart>
</feature>
<dbReference type="GO" id="GO:0020037">
    <property type="term" value="F:heme binding"/>
    <property type="evidence" value="ECO:0007669"/>
    <property type="project" value="InterPro"/>
</dbReference>
<comment type="function">
    <text evidence="11">Involved in methylamine metabolism. Essential for the maturation of the beta subunit of MADH, presumably via a step in the biosynthesis of tryptophan tryptophylquinone (TTQ), the cofactor of MADH.</text>
</comment>
<dbReference type="GO" id="GO:0046872">
    <property type="term" value="F:metal ion binding"/>
    <property type="evidence" value="ECO:0007669"/>
    <property type="project" value="UniProtKB-KW"/>
</dbReference>
<dbReference type="EMBL" id="RYZH01000008">
    <property type="protein sequence ID" value="RUL88699.1"/>
    <property type="molecule type" value="Genomic_DNA"/>
</dbReference>
<feature type="domain" description="Cytochrome c" evidence="15">
    <location>
        <begin position="272"/>
        <end position="396"/>
    </location>
</feature>
<reference evidence="16 17" key="2">
    <citation type="submission" date="2019-01" db="EMBL/GenBank/DDBJ databases">
        <title>Tautonia sociabilis, a novel thermotolerant planctomycete of Isosphaeraceae family, isolated from a 4000 m deep subterranean habitat.</title>
        <authorList>
            <person name="Kovaleva O.L."/>
            <person name="Elcheninov A.G."/>
            <person name="Van Heerden E."/>
            <person name="Toshchakov S.V."/>
            <person name="Novikov A."/>
            <person name="Bonch-Osmolovskaya E.A."/>
            <person name="Kublanov I.V."/>
        </authorList>
    </citation>
    <scope>NUCLEOTIDE SEQUENCE [LARGE SCALE GENOMIC DNA]</scope>
    <source>
        <strain evidence="16 17">GM2012</strain>
    </source>
</reference>
<keyword evidence="4 13" id="KW-0349">Heme</keyword>
<feature type="binding site" description="covalent" evidence="13">
    <location>
        <position position="110"/>
    </location>
    <ligand>
        <name>heme c</name>
        <dbReference type="ChEBI" id="CHEBI:61717"/>
        <label>1</label>
    </ligand>
</feature>
<keyword evidence="8" id="KW-0249">Electron transport</keyword>
<evidence type="ECO:0000256" key="7">
    <source>
        <dbReference type="ARBA" id="ARBA00022764"/>
    </source>
</evidence>
<evidence type="ECO:0000256" key="3">
    <source>
        <dbReference type="ARBA" id="ARBA00022448"/>
    </source>
</evidence>
<dbReference type="PROSITE" id="PS51007">
    <property type="entry name" value="CYTC"/>
    <property type="match status" value="2"/>
</dbReference>
<evidence type="ECO:0000256" key="10">
    <source>
        <dbReference type="ARBA" id="ARBA00023004"/>
    </source>
</evidence>
<feature type="domain" description="Cytochrome c" evidence="15">
    <location>
        <begin position="88"/>
        <end position="255"/>
    </location>
</feature>